<dbReference type="GO" id="GO:0015833">
    <property type="term" value="P:peptide transport"/>
    <property type="evidence" value="ECO:0007669"/>
    <property type="project" value="InterPro"/>
</dbReference>
<comment type="similarity">
    <text evidence="1">Belongs to the ABC transporter superfamily.</text>
</comment>
<accession>A0AB39BJB2</accession>
<dbReference type="GO" id="GO:0055085">
    <property type="term" value="P:transmembrane transport"/>
    <property type="evidence" value="ECO:0007669"/>
    <property type="project" value="UniProtKB-ARBA"/>
</dbReference>
<gene>
    <name evidence="6" type="ORF">ABFY20_04030</name>
</gene>
<protein>
    <submittedName>
        <fullName evidence="6">ABC transporter ATP-binding protein</fullName>
    </submittedName>
</protein>
<dbReference type="PROSITE" id="PS50893">
    <property type="entry name" value="ABC_TRANSPORTER_2"/>
    <property type="match status" value="1"/>
</dbReference>
<feature type="domain" description="ABC transporter" evidence="5">
    <location>
        <begin position="4"/>
        <end position="246"/>
    </location>
</feature>
<dbReference type="EMBL" id="CP162511">
    <property type="protein sequence ID" value="XDI06273.1"/>
    <property type="molecule type" value="Genomic_DNA"/>
</dbReference>
<dbReference type="InterPro" id="IPR027417">
    <property type="entry name" value="P-loop_NTPase"/>
</dbReference>
<dbReference type="InterPro" id="IPR003439">
    <property type="entry name" value="ABC_transporter-like_ATP-bd"/>
</dbReference>
<dbReference type="RefSeq" id="WP_368498657.1">
    <property type="nucleotide sequence ID" value="NZ_CP162511.1"/>
</dbReference>
<sequence>MNILELNDIVVTHRRSGAPPVRAVRGVSLAVEPGRIVGLVGESGCGKSSLARVACGIEAPTSGTVQFEGRSLEPLRMRRRPLADRRLQMVFQNPYSSLSPRRTVGSQLLDGLAEPAARGGRAAEVSRLLELVGLDASAATRYPAQFSGGQRQRLAIARALAARPSLVVADEPVTALDAFSSAQIVRLLQSLVAELGMGMLFISHDLSLVRAIADETAVMYAGEIVERGPSEQLWQNPQHPYTRTLIAAIPEIGPAKKLPGLDEDFPLPTNGVPA</sequence>
<dbReference type="Gene3D" id="3.40.50.300">
    <property type="entry name" value="P-loop containing nucleotide triphosphate hydrolases"/>
    <property type="match status" value="1"/>
</dbReference>
<dbReference type="AlphaFoldDB" id="A0AB39BJB2"/>
<keyword evidence="2" id="KW-0813">Transport</keyword>
<dbReference type="InterPro" id="IPR017871">
    <property type="entry name" value="ABC_transporter-like_CS"/>
</dbReference>
<dbReference type="InterPro" id="IPR013563">
    <property type="entry name" value="Oligopep_ABC_C"/>
</dbReference>
<dbReference type="SMART" id="SM00382">
    <property type="entry name" value="AAA"/>
    <property type="match status" value="1"/>
</dbReference>
<dbReference type="SUPFAM" id="SSF52540">
    <property type="entry name" value="P-loop containing nucleoside triphosphate hydrolases"/>
    <property type="match status" value="1"/>
</dbReference>
<evidence type="ECO:0000256" key="4">
    <source>
        <dbReference type="ARBA" id="ARBA00022840"/>
    </source>
</evidence>
<dbReference type="CDD" id="cd03257">
    <property type="entry name" value="ABC_NikE_OppD_transporters"/>
    <property type="match status" value="1"/>
</dbReference>
<keyword evidence="3" id="KW-0547">Nucleotide-binding</keyword>
<dbReference type="GO" id="GO:0005524">
    <property type="term" value="F:ATP binding"/>
    <property type="evidence" value="ECO:0007669"/>
    <property type="project" value="UniProtKB-KW"/>
</dbReference>
<evidence type="ECO:0000256" key="1">
    <source>
        <dbReference type="ARBA" id="ARBA00005417"/>
    </source>
</evidence>
<organism evidence="6">
    <name type="scientific">Herbiconiux sp. A18JL235</name>
    <dbReference type="NCBI Taxonomy" id="3152363"/>
    <lineage>
        <taxon>Bacteria</taxon>
        <taxon>Bacillati</taxon>
        <taxon>Actinomycetota</taxon>
        <taxon>Actinomycetes</taxon>
        <taxon>Micrococcales</taxon>
        <taxon>Microbacteriaceae</taxon>
        <taxon>Herbiconiux</taxon>
    </lineage>
</organism>
<dbReference type="PANTHER" id="PTHR43776">
    <property type="entry name" value="TRANSPORT ATP-BINDING PROTEIN"/>
    <property type="match status" value="1"/>
</dbReference>
<dbReference type="GO" id="GO:0016887">
    <property type="term" value="F:ATP hydrolysis activity"/>
    <property type="evidence" value="ECO:0007669"/>
    <property type="project" value="InterPro"/>
</dbReference>
<evidence type="ECO:0000313" key="6">
    <source>
        <dbReference type="EMBL" id="XDI06273.1"/>
    </source>
</evidence>
<dbReference type="InterPro" id="IPR050319">
    <property type="entry name" value="ABC_transp_ATP-bind"/>
</dbReference>
<evidence type="ECO:0000256" key="2">
    <source>
        <dbReference type="ARBA" id="ARBA00022448"/>
    </source>
</evidence>
<dbReference type="InterPro" id="IPR003593">
    <property type="entry name" value="AAA+_ATPase"/>
</dbReference>
<dbReference type="PANTHER" id="PTHR43776:SF7">
    <property type="entry name" value="D,D-DIPEPTIDE TRANSPORT ATP-BINDING PROTEIN DDPF-RELATED"/>
    <property type="match status" value="1"/>
</dbReference>
<dbReference type="Pfam" id="PF00005">
    <property type="entry name" value="ABC_tran"/>
    <property type="match status" value="1"/>
</dbReference>
<keyword evidence="4 6" id="KW-0067">ATP-binding</keyword>
<name>A0AB39BJB2_9MICO</name>
<dbReference type="PROSITE" id="PS00211">
    <property type="entry name" value="ABC_TRANSPORTER_1"/>
    <property type="match status" value="1"/>
</dbReference>
<dbReference type="Pfam" id="PF08352">
    <property type="entry name" value="oligo_HPY"/>
    <property type="match status" value="1"/>
</dbReference>
<reference evidence="6" key="1">
    <citation type="submission" date="2024-05" db="EMBL/GenBank/DDBJ databases">
        <title>Herbiconiux sp. A18JL235.</title>
        <authorList>
            <person name="Zhang G."/>
        </authorList>
    </citation>
    <scope>NUCLEOTIDE SEQUENCE</scope>
    <source>
        <strain evidence="6">A18JL235</strain>
    </source>
</reference>
<proteinExistence type="inferred from homology"/>
<evidence type="ECO:0000256" key="3">
    <source>
        <dbReference type="ARBA" id="ARBA00022741"/>
    </source>
</evidence>
<evidence type="ECO:0000259" key="5">
    <source>
        <dbReference type="PROSITE" id="PS50893"/>
    </source>
</evidence>